<feature type="signal peptide" evidence="1">
    <location>
        <begin position="1"/>
        <end position="15"/>
    </location>
</feature>
<feature type="chain" id="PRO_5025476984" evidence="1">
    <location>
        <begin position="16"/>
        <end position="108"/>
    </location>
</feature>
<proteinExistence type="predicted"/>
<accession>A0A6B0UIB4</accession>
<sequence length="108" mass="12648">MLQISASLCWTCCHALYCVLHPGNPGGGFSQAPFLVPRPQLLSHNFLRKQYSHVGFLLHLFALKCFSPTMVVPWNCSESLNPKLIQRHYLELWRYWSWLLPFLYATFY</sequence>
<dbReference type="EMBL" id="GIFC01007423">
    <property type="protein sequence ID" value="MXU89506.1"/>
    <property type="molecule type" value="Transcribed_RNA"/>
</dbReference>
<evidence type="ECO:0000256" key="1">
    <source>
        <dbReference type="SAM" id="SignalP"/>
    </source>
</evidence>
<dbReference type="AlphaFoldDB" id="A0A6B0UIB4"/>
<reference evidence="2" key="1">
    <citation type="submission" date="2019-12" db="EMBL/GenBank/DDBJ databases">
        <title>An insight into the sialome of adult female Ixodes ricinus ticks feeding for 6 days.</title>
        <authorList>
            <person name="Perner J."/>
            <person name="Ribeiro J.M.C."/>
        </authorList>
    </citation>
    <scope>NUCLEOTIDE SEQUENCE</scope>
    <source>
        <strain evidence="2">Semi-engorged</strain>
        <tissue evidence="2">Salivary glands</tissue>
    </source>
</reference>
<protein>
    <submittedName>
        <fullName evidence="2">Putative secreted protein</fullName>
    </submittedName>
</protein>
<organism evidence="2">
    <name type="scientific">Ixodes ricinus</name>
    <name type="common">Common tick</name>
    <name type="synonym">Acarus ricinus</name>
    <dbReference type="NCBI Taxonomy" id="34613"/>
    <lineage>
        <taxon>Eukaryota</taxon>
        <taxon>Metazoa</taxon>
        <taxon>Ecdysozoa</taxon>
        <taxon>Arthropoda</taxon>
        <taxon>Chelicerata</taxon>
        <taxon>Arachnida</taxon>
        <taxon>Acari</taxon>
        <taxon>Parasitiformes</taxon>
        <taxon>Ixodida</taxon>
        <taxon>Ixodoidea</taxon>
        <taxon>Ixodidae</taxon>
        <taxon>Ixodinae</taxon>
        <taxon>Ixodes</taxon>
    </lineage>
</organism>
<evidence type="ECO:0000313" key="2">
    <source>
        <dbReference type="EMBL" id="MXU89506.1"/>
    </source>
</evidence>
<keyword evidence="1" id="KW-0732">Signal</keyword>
<name>A0A6B0UIB4_IXORI</name>